<keyword evidence="4" id="KW-0808">Transferase</keyword>
<keyword evidence="8" id="KW-1133">Transmembrane helix</keyword>
<gene>
    <name evidence="10" type="ordered locus">Runsl_3224</name>
</gene>
<dbReference type="Proteomes" id="UP000000493">
    <property type="component" value="Chromosome"/>
</dbReference>
<keyword evidence="3" id="KW-0597">Phosphoprotein</keyword>
<dbReference type="GO" id="GO:0004673">
    <property type="term" value="F:protein histidine kinase activity"/>
    <property type="evidence" value="ECO:0007669"/>
    <property type="project" value="UniProtKB-EC"/>
</dbReference>
<dbReference type="Gene3D" id="3.30.565.10">
    <property type="entry name" value="Histidine kinase-like ATPase, C-terminal domain"/>
    <property type="match status" value="1"/>
</dbReference>
<keyword evidence="6 10" id="KW-0418">Kinase</keyword>
<keyword evidence="7" id="KW-0067">ATP-binding</keyword>
<dbReference type="EMBL" id="CP002859">
    <property type="protein sequence ID" value="AEI49601.1"/>
    <property type="molecule type" value="Genomic_DNA"/>
</dbReference>
<dbReference type="GO" id="GO:0005524">
    <property type="term" value="F:ATP binding"/>
    <property type="evidence" value="ECO:0007669"/>
    <property type="project" value="UniProtKB-KW"/>
</dbReference>
<dbReference type="SUPFAM" id="SSF55874">
    <property type="entry name" value="ATPase domain of HSP90 chaperone/DNA topoisomerase II/histidine kinase"/>
    <property type="match status" value="1"/>
</dbReference>
<dbReference type="CDD" id="cd16936">
    <property type="entry name" value="HATPase_RsbW-like"/>
    <property type="match status" value="1"/>
</dbReference>
<keyword evidence="8" id="KW-0472">Membrane</keyword>
<dbReference type="EC" id="2.7.13.3" evidence="2"/>
<dbReference type="InterPro" id="IPR011495">
    <property type="entry name" value="Sig_transdc_His_kin_sub2_dim/P"/>
</dbReference>
<dbReference type="InterPro" id="IPR011990">
    <property type="entry name" value="TPR-like_helical_dom_sf"/>
</dbReference>
<evidence type="ECO:0000256" key="5">
    <source>
        <dbReference type="ARBA" id="ARBA00022741"/>
    </source>
</evidence>
<keyword evidence="5" id="KW-0547">Nucleotide-binding</keyword>
<evidence type="ECO:0000259" key="9">
    <source>
        <dbReference type="Pfam" id="PF07568"/>
    </source>
</evidence>
<organism evidence="10 11">
    <name type="scientific">Runella slithyformis (strain ATCC 29530 / DSM 19594 / LMG 11500 / NCIMB 11436 / LSU 4)</name>
    <dbReference type="NCBI Taxonomy" id="761193"/>
    <lineage>
        <taxon>Bacteria</taxon>
        <taxon>Pseudomonadati</taxon>
        <taxon>Bacteroidota</taxon>
        <taxon>Cytophagia</taxon>
        <taxon>Cytophagales</taxon>
        <taxon>Spirosomataceae</taxon>
        <taxon>Runella</taxon>
    </lineage>
</organism>
<dbReference type="AlphaFoldDB" id="A0A7U4E6H6"/>
<accession>A0A7U4E6H6</accession>
<evidence type="ECO:0000256" key="3">
    <source>
        <dbReference type="ARBA" id="ARBA00022553"/>
    </source>
</evidence>
<dbReference type="SUPFAM" id="SSF48452">
    <property type="entry name" value="TPR-like"/>
    <property type="match status" value="2"/>
</dbReference>
<feature type="domain" description="Signal transduction histidine kinase subgroup 2 dimerisation and phosphoacceptor" evidence="9">
    <location>
        <begin position="385"/>
        <end position="457"/>
    </location>
</feature>
<dbReference type="PANTHER" id="PTHR41523">
    <property type="entry name" value="TWO-COMPONENT SYSTEM SENSOR PROTEIN"/>
    <property type="match status" value="1"/>
</dbReference>
<dbReference type="RefSeq" id="WP_013928908.1">
    <property type="nucleotide sequence ID" value="NC_015703.1"/>
</dbReference>
<dbReference type="InterPro" id="IPR036890">
    <property type="entry name" value="HATPase_C_sf"/>
</dbReference>
<evidence type="ECO:0000256" key="1">
    <source>
        <dbReference type="ARBA" id="ARBA00000085"/>
    </source>
</evidence>
<evidence type="ECO:0000313" key="10">
    <source>
        <dbReference type="EMBL" id="AEI49601.1"/>
    </source>
</evidence>
<protein>
    <recommendedName>
        <fullName evidence="2">histidine kinase</fullName>
        <ecNumber evidence="2">2.7.13.3</ecNumber>
    </recommendedName>
</protein>
<evidence type="ECO:0000256" key="4">
    <source>
        <dbReference type="ARBA" id="ARBA00022679"/>
    </source>
</evidence>
<sequence>MKLQILQWSIYLWVLGWGVGVAQTPNQPTFVFDAEKMKYAREVEQKAIATKDTLLLAEAYYLLGKRYSDATDLITGEQYFFKSLKIVEKKRDKAKMGRLYLRILEIQMDRQNLQSALDYGYMALRLFKEINQPLQIGAAYKHIANTYFSIYHVQSSEKQRLSLYDSVLKYARMGAQTVDQLKDTVSMGSSHLFLGELYREKNDPKVFYHYQKALALYTALGHKHNQVSIMCSLAQVHLLYGQPDNAYQLMQRAQRLYKELGTSYPNLDENINTINMLYYAYKKDWQRAYQFSLQNNTYASNKLLQIRDGAMGHLSAAYETEKKALELKNKQQALEISEQTRRAQNWTLAGLSILLLGAGGASVLFYHLSQKNKRLSGYNAALVREQNHRVKNNLQLVSSMLNLQLNRLSDPAAQSALKESQLRIEVMGLLQRKLYDGDYLTAVEMQPFVREVVEIVLKTFGLKNVEVHYQIPATLTLPADYAMRIGLIINELTTNSCKYAVPNHPSPQLRIEAHLTDKTFKIRLADNGTTPKVAQPKSDSFGLRLIEMQVEQIYGTHSFEYIDGTIFDMSFGLVS</sequence>
<dbReference type="PANTHER" id="PTHR41523:SF8">
    <property type="entry name" value="ETHYLENE RESPONSE SENSOR PROTEIN"/>
    <property type="match status" value="1"/>
</dbReference>
<name>A0A7U4E6H6_RUNSL</name>
<evidence type="ECO:0000256" key="6">
    <source>
        <dbReference type="ARBA" id="ARBA00022777"/>
    </source>
</evidence>
<evidence type="ECO:0000256" key="7">
    <source>
        <dbReference type="ARBA" id="ARBA00022840"/>
    </source>
</evidence>
<dbReference type="Gene3D" id="1.25.40.10">
    <property type="entry name" value="Tetratricopeptide repeat domain"/>
    <property type="match status" value="1"/>
</dbReference>
<feature type="transmembrane region" description="Helical" evidence="8">
    <location>
        <begin position="346"/>
        <end position="366"/>
    </location>
</feature>
<evidence type="ECO:0000256" key="8">
    <source>
        <dbReference type="SAM" id="Phobius"/>
    </source>
</evidence>
<comment type="catalytic activity">
    <reaction evidence="1">
        <text>ATP + protein L-histidine = ADP + protein N-phospho-L-histidine.</text>
        <dbReference type="EC" id="2.7.13.3"/>
    </reaction>
</comment>
<keyword evidence="8" id="KW-0812">Transmembrane</keyword>
<evidence type="ECO:0000256" key="2">
    <source>
        <dbReference type="ARBA" id="ARBA00012438"/>
    </source>
</evidence>
<proteinExistence type="predicted"/>
<evidence type="ECO:0000313" key="11">
    <source>
        <dbReference type="Proteomes" id="UP000000493"/>
    </source>
</evidence>
<keyword evidence="11" id="KW-1185">Reference proteome</keyword>
<dbReference type="Gene3D" id="3.30.450.20">
    <property type="entry name" value="PAS domain"/>
    <property type="match status" value="1"/>
</dbReference>
<reference evidence="10 11" key="2">
    <citation type="journal article" date="2012" name="Stand. Genomic Sci.">
        <title>Complete genome sequence of the aquatic bacterium Runella slithyformis type strain (LSU 4(T)).</title>
        <authorList>
            <person name="Copeland A."/>
            <person name="Zhang X."/>
            <person name="Misra M."/>
            <person name="Lapidus A."/>
            <person name="Nolan M."/>
            <person name="Lucas S."/>
            <person name="Deshpande S."/>
            <person name="Cheng J.F."/>
            <person name="Tapia R."/>
            <person name="Goodwin L.A."/>
            <person name="Pitluck S."/>
            <person name="Liolios K."/>
            <person name="Pagani I."/>
            <person name="Ivanova N."/>
            <person name="Mikhailova N."/>
            <person name="Pati A."/>
            <person name="Chen A."/>
            <person name="Palaniappan K."/>
            <person name="Land M."/>
            <person name="Hauser L."/>
            <person name="Pan C."/>
            <person name="Jeffries C.D."/>
            <person name="Detter J.C."/>
            <person name="Brambilla E.M."/>
            <person name="Rohde M."/>
            <person name="Djao O.D."/>
            <person name="Goker M."/>
            <person name="Sikorski J."/>
            <person name="Tindall B.J."/>
            <person name="Woyke T."/>
            <person name="Bristow J."/>
            <person name="Eisen J.A."/>
            <person name="Markowitz V."/>
            <person name="Hugenholtz P."/>
            <person name="Kyrpides N.C."/>
            <person name="Klenk H.P."/>
            <person name="Mavromatis K."/>
        </authorList>
    </citation>
    <scope>NUCLEOTIDE SEQUENCE [LARGE SCALE GENOMIC DNA]</scope>
    <source>
        <strain evidence="11">ATCC 29530 / DSM 19594 / LMG 11500 / NCIMB 11436 / LSU 4</strain>
    </source>
</reference>
<reference evidence="11" key="1">
    <citation type="submission" date="2011-06" db="EMBL/GenBank/DDBJ databases">
        <title>The complete genome of chromosome of Runella slithyformis DSM 19594.</title>
        <authorList>
            <consortium name="US DOE Joint Genome Institute (JGI-PGF)"/>
            <person name="Lucas S."/>
            <person name="Han J."/>
            <person name="Lapidus A."/>
            <person name="Bruce D."/>
            <person name="Goodwin L."/>
            <person name="Pitluck S."/>
            <person name="Peters L."/>
            <person name="Kyrpides N."/>
            <person name="Mavromatis K."/>
            <person name="Ivanova N."/>
            <person name="Ovchinnikova G."/>
            <person name="Zhang X."/>
            <person name="Misra M."/>
            <person name="Detter J.C."/>
            <person name="Tapia R."/>
            <person name="Han C."/>
            <person name="Land M."/>
            <person name="Hauser L."/>
            <person name="Markowitz V."/>
            <person name="Cheng J.-F."/>
            <person name="Hugenholtz P."/>
            <person name="Woyke T."/>
            <person name="Wu D."/>
            <person name="Tindall B."/>
            <person name="Faehrich R."/>
            <person name="Brambilla E."/>
            <person name="Klenk H.-P."/>
            <person name="Eisen J.A."/>
        </authorList>
    </citation>
    <scope>NUCLEOTIDE SEQUENCE [LARGE SCALE GENOMIC DNA]</scope>
    <source>
        <strain evidence="11">ATCC 29530 / DSM 19594 / LMG 11500 / NCIMB 11436 / LSU 4</strain>
    </source>
</reference>
<dbReference type="KEGG" id="rsi:Runsl_3224"/>
<dbReference type="Pfam" id="PF07568">
    <property type="entry name" value="HisKA_2"/>
    <property type="match status" value="1"/>
</dbReference>